<dbReference type="Pfam" id="PF00226">
    <property type="entry name" value="DnaJ"/>
    <property type="match status" value="1"/>
</dbReference>
<dbReference type="PROSITE" id="PS50076">
    <property type="entry name" value="DNAJ_2"/>
    <property type="match status" value="1"/>
</dbReference>
<reference evidence="3 4" key="1">
    <citation type="journal article" date="2014" name="PLoS ONE">
        <title>Global Analysis of Gene Expression Profiles in Physic Nut (Jatropha curcas L.) Seedlings Exposed to Salt Stress.</title>
        <authorList>
            <person name="Zhang L."/>
            <person name="Zhang C."/>
            <person name="Wu P."/>
            <person name="Chen Y."/>
            <person name="Li M."/>
            <person name="Jiang H."/>
            <person name="Wu G."/>
        </authorList>
    </citation>
    <scope>NUCLEOTIDE SEQUENCE [LARGE SCALE GENOMIC DNA]</scope>
    <source>
        <strain evidence="4">cv. GZQX0401</strain>
        <tissue evidence="3">Young leaves</tissue>
    </source>
</reference>
<name>A0A067LHY4_JATCU</name>
<sequence>MDMTKVAAEKARDMADEFFKLQNIDMAIKHLMAAKYFNPELPHIDDYFTAYRVHQLAANKKNCWYEILAIKDFNVDADTIKNHYRRMALMVHPDKNPSVAAEGAFKLIKSALDVLGNPVRRKAYDATISSESRSNPSKTTFATPNTGSPSTSGASSSSRKRASSSWGHIHIDPVSPSPSKSNPSKVTVVRCKNGKMQIRRFYLKAGEEVRIH</sequence>
<dbReference type="OrthoDB" id="10250354at2759"/>
<dbReference type="InterPro" id="IPR036869">
    <property type="entry name" value="J_dom_sf"/>
</dbReference>
<dbReference type="PRINTS" id="PR00625">
    <property type="entry name" value="JDOMAIN"/>
</dbReference>
<evidence type="ECO:0000259" key="2">
    <source>
        <dbReference type="PROSITE" id="PS50076"/>
    </source>
</evidence>
<accession>A0A067LHY4</accession>
<dbReference type="PANTHER" id="PTHR44137:SF57">
    <property type="entry name" value="CHAPERONE DNAJ-DOMAIN PROTEIN"/>
    <property type="match status" value="1"/>
</dbReference>
<dbReference type="CDD" id="cd06257">
    <property type="entry name" value="DnaJ"/>
    <property type="match status" value="1"/>
</dbReference>
<keyword evidence="4" id="KW-1185">Reference proteome</keyword>
<gene>
    <name evidence="3" type="ORF">JCGZ_23032</name>
</gene>
<evidence type="ECO:0000313" key="4">
    <source>
        <dbReference type="Proteomes" id="UP000027138"/>
    </source>
</evidence>
<dbReference type="Proteomes" id="UP000027138">
    <property type="component" value="Unassembled WGS sequence"/>
</dbReference>
<dbReference type="SUPFAM" id="SSF46565">
    <property type="entry name" value="Chaperone J-domain"/>
    <property type="match status" value="1"/>
</dbReference>
<feature type="compositionally biased region" description="Low complexity" evidence="1">
    <location>
        <begin position="146"/>
        <end position="157"/>
    </location>
</feature>
<evidence type="ECO:0000313" key="3">
    <source>
        <dbReference type="EMBL" id="KDP43824.1"/>
    </source>
</evidence>
<feature type="domain" description="J" evidence="2">
    <location>
        <begin position="63"/>
        <end position="128"/>
    </location>
</feature>
<feature type="region of interest" description="Disordered" evidence="1">
    <location>
        <begin position="126"/>
        <end position="186"/>
    </location>
</feature>
<evidence type="ECO:0000256" key="1">
    <source>
        <dbReference type="SAM" id="MobiDB-lite"/>
    </source>
</evidence>
<dbReference type="PANTHER" id="PTHR44137">
    <property type="entry name" value="BNAC03G44070D PROTEIN"/>
    <property type="match status" value="1"/>
</dbReference>
<feature type="compositionally biased region" description="Polar residues" evidence="1">
    <location>
        <begin position="127"/>
        <end position="145"/>
    </location>
</feature>
<dbReference type="STRING" id="180498.A0A067LHY4"/>
<dbReference type="Gene3D" id="1.10.287.110">
    <property type="entry name" value="DnaJ domain"/>
    <property type="match status" value="1"/>
</dbReference>
<proteinExistence type="predicted"/>
<protein>
    <recommendedName>
        <fullName evidence="2">J domain-containing protein</fullName>
    </recommendedName>
</protein>
<dbReference type="SMART" id="SM00271">
    <property type="entry name" value="DnaJ"/>
    <property type="match status" value="1"/>
</dbReference>
<dbReference type="InterPro" id="IPR001623">
    <property type="entry name" value="DnaJ_domain"/>
</dbReference>
<dbReference type="EMBL" id="KK914258">
    <property type="protein sequence ID" value="KDP43824.1"/>
    <property type="molecule type" value="Genomic_DNA"/>
</dbReference>
<organism evidence="3 4">
    <name type="scientific">Jatropha curcas</name>
    <name type="common">Barbados nut</name>
    <dbReference type="NCBI Taxonomy" id="180498"/>
    <lineage>
        <taxon>Eukaryota</taxon>
        <taxon>Viridiplantae</taxon>
        <taxon>Streptophyta</taxon>
        <taxon>Embryophyta</taxon>
        <taxon>Tracheophyta</taxon>
        <taxon>Spermatophyta</taxon>
        <taxon>Magnoliopsida</taxon>
        <taxon>eudicotyledons</taxon>
        <taxon>Gunneridae</taxon>
        <taxon>Pentapetalae</taxon>
        <taxon>rosids</taxon>
        <taxon>fabids</taxon>
        <taxon>Malpighiales</taxon>
        <taxon>Euphorbiaceae</taxon>
        <taxon>Crotonoideae</taxon>
        <taxon>Jatropheae</taxon>
        <taxon>Jatropha</taxon>
    </lineage>
</organism>
<dbReference type="AlphaFoldDB" id="A0A067LHY4"/>
<feature type="compositionally biased region" description="Low complexity" evidence="1">
    <location>
        <begin position="173"/>
        <end position="186"/>
    </location>
</feature>